<dbReference type="Pfam" id="PF00096">
    <property type="entry name" value="zf-C2H2"/>
    <property type="match status" value="5"/>
</dbReference>
<dbReference type="PROSITE" id="PS00028">
    <property type="entry name" value="ZINC_FINGER_C2H2_1"/>
    <property type="match status" value="7"/>
</dbReference>
<keyword evidence="2 4" id="KW-0863">Zinc-finger</keyword>
<feature type="binding site" evidence="5">
    <location>
        <position position="55"/>
    </location>
    <ligand>
        <name>Zn(2+)</name>
        <dbReference type="ChEBI" id="CHEBI:29105"/>
    </ligand>
</feature>
<evidence type="ECO:0000313" key="9">
    <source>
        <dbReference type="Proteomes" id="UP001652582"/>
    </source>
</evidence>
<feature type="domain" description="ZAD" evidence="8">
    <location>
        <begin position="1"/>
        <end position="79"/>
    </location>
</feature>
<feature type="domain" description="C2H2-type" evidence="7">
    <location>
        <begin position="237"/>
        <end position="265"/>
    </location>
</feature>
<evidence type="ECO:0000256" key="2">
    <source>
        <dbReference type="ARBA" id="ARBA00022771"/>
    </source>
</evidence>
<dbReference type="Gene3D" id="3.30.160.60">
    <property type="entry name" value="Classic Zinc Finger"/>
    <property type="match status" value="7"/>
</dbReference>
<keyword evidence="9" id="KW-1185">Reference proteome</keyword>
<feature type="binding site" evidence="5">
    <location>
        <position position="6"/>
    </location>
    <ligand>
        <name>Zn(2+)</name>
        <dbReference type="ChEBI" id="CHEBI:29105"/>
    </ligand>
</feature>
<feature type="domain" description="C2H2-type" evidence="7">
    <location>
        <begin position="292"/>
        <end position="319"/>
    </location>
</feature>
<dbReference type="GO" id="GO:0005634">
    <property type="term" value="C:nucleus"/>
    <property type="evidence" value="ECO:0007669"/>
    <property type="project" value="InterPro"/>
</dbReference>
<evidence type="ECO:0000256" key="4">
    <source>
        <dbReference type="PROSITE-ProRule" id="PRU00042"/>
    </source>
</evidence>
<dbReference type="Proteomes" id="UP001652582">
    <property type="component" value="Chromosome 11"/>
</dbReference>
<dbReference type="KEGG" id="bany:112049894"/>
<reference evidence="10" key="1">
    <citation type="submission" date="2025-08" db="UniProtKB">
        <authorList>
            <consortium name="RefSeq"/>
        </authorList>
    </citation>
    <scope>IDENTIFICATION</scope>
</reference>
<dbReference type="RefSeq" id="XP_023943722.2">
    <property type="nucleotide sequence ID" value="XM_024087954.2"/>
</dbReference>
<dbReference type="InterPro" id="IPR013087">
    <property type="entry name" value="Znf_C2H2_type"/>
</dbReference>
<evidence type="ECO:0000256" key="3">
    <source>
        <dbReference type="ARBA" id="ARBA00022833"/>
    </source>
</evidence>
<evidence type="ECO:0000256" key="6">
    <source>
        <dbReference type="SAM" id="MobiDB-lite"/>
    </source>
</evidence>
<dbReference type="GeneID" id="112049894"/>
<feature type="region of interest" description="Disordered" evidence="6">
    <location>
        <begin position="153"/>
        <end position="180"/>
    </location>
</feature>
<dbReference type="PANTHER" id="PTHR23235">
    <property type="entry name" value="KRUEPPEL-LIKE TRANSCRIPTION FACTOR"/>
    <property type="match status" value="1"/>
</dbReference>
<dbReference type="SUPFAM" id="SSF57716">
    <property type="entry name" value="Glucocorticoid receptor-like (DNA-binding domain)"/>
    <property type="match status" value="1"/>
</dbReference>
<dbReference type="Gene3D" id="3.40.1800.20">
    <property type="match status" value="1"/>
</dbReference>
<feature type="region of interest" description="Disordered" evidence="6">
    <location>
        <begin position="448"/>
        <end position="473"/>
    </location>
</feature>
<feature type="domain" description="C2H2-type" evidence="7">
    <location>
        <begin position="377"/>
        <end position="404"/>
    </location>
</feature>
<evidence type="ECO:0000256" key="5">
    <source>
        <dbReference type="PROSITE-ProRule" id="PRU01263"/>
    </source>
</evidence>
<dbReference type="SMART" id="SM00868">
    <property type="entry name" value="zf-AD"/>
    <property type="match status" value="1"/>
</dbReference>
<dbReference type="SMART" id="SM00355">
    <property type="entry name" value="ZnF_C2H2"/>
    <property type="match status" value="9"/>
</dbReference>
<gene>
    <name evidence="10" type="primary">LOC112049894</name>
</gene>
<feature type="binding site" evidence="5">
    <location>
        <position position="3"/>
    </location>
    <ligand>
        <name>Zn(2+)</name>
        <dbReference type="ChEBI" id="CHEBI:29105"/>
    </ligand>
</feature>
<evidence type="ECO:0000259" key="8">
    <source>
        <dbReference type="PROSITE" id="PS51915"/>
    </source>
</evidence>
<name>A0A6J1NFG8_BICAN</name>
<organism evidence="9 10">
    <name type="scientific">Bicyclus anynana</name>
    <name type="common">Squinting bush brown butterfly</name>
    <dbReference type="NCBI Taxonomy" id="110368"/>
    <lineage>
        <taxon>Eukaryota</taxon>
        <taxon>Metazoa</taxon>
        <taxon>Ecdysozoa</taxon>
        <taxon>Arthropoda</taxon>
        <taxon>Hexapoda</taxon>
        <taxon>Insecta</taxon>
        <taxon>Pterygota</taxon>
        <taxon>Neoptera</taxon>
        <taxon>Endopterygota</taxon>
        <taxon>Lepidoptera</taxon>
        <taxon>Glossata</taxon>
        <taxon>Ditrysia</taxon>
        <taxon>Papilionoidea</taxon>
        <taxon>Nymphalidae</taxon>
        <taxon>Satyrinae</taxon>
        <taxon>Satyrini</taxon>
        <taxon>Mycalesina</taxon>
        <taxon>Bicyclus</taxon>
    </lineage>
</organism>
<dbReference type="SUPFAM" id="SSF57667">
    <property type="entry name" value="beta-beta-alpha zinc fingers"/>
    <property type="match status" value="5"/>
</dbReference>
<dbReference type="GO" id="GO:0000981">
    <property type="term" value="F:DNA-binding transcription factor activity, RNA polymerase II-specific"/>
    <property type="evidence" value="ECO:0007669"/>
    <property type="project" value="TreeGrafter"/>
</dbReference>
<dbReference type="InterPro" id="IPR036236">
    <property type="entry name" value="Znf_C2H2_sf"/>
</dbReference>
<proteinExistence type="predicted"/>
<dbReference type="Pfam" id="PF07776">
    <property type="entry name" value="zf-AD"/>
    <property type="match status" value="1"/>
</dbReference>
<feature type="domain" description="C2H2-type" evidence="7">
    <location>
        <begin position="320"/>
        <end position="348"/>
    </location>
</feature>
<dbReference type="PANTHER" id="PTHR23235:SF120">
    <property type="entry name" value="KRUPPEL-LIKE FACTOR 15"/>
    <property type="match status" value="1"/>
</dbReference>
<protein>
    <submittedName>
        <fullName evidence="10">Zinc finger protein 724</fullName>
    </submittedName>
</protein>
<dbReference type="GO" id="GO:0008270">
    <property type="term" value="F:zinc ion binding"/>
    <property type="evidence" value="ECO:0007669"/>
    <property type="project" value="UniProtKB-UniRule"/>
</dbReference>
<feature type="binding site" evidence="5">
    <location>
        <position position="52"/>
    </location>
    <ligand>
        <name>Zn(2+)</name>
        <dbReference type="ChEBI" id="CHEBI:29105"/>
    </ligand>
</feature>
<dbReference type="AlphaFoldDB" id="A0A6J1NFG8"/>
<feature type="domain" description="C2H2-type" evidence="7">
    <location>
        <begin position="405"/>
        <end position="432"/>
    </location>
</feature>
<dbReference type="PROSITE" id="PS50157">
    <property type="entry name" value="ZINC_FINGER_C2H2_2"/>
    <property type="match status" value="7"/>
</dbReference>
<keyword evidence="1 5" id="KW-0479">Metal-binding</keyword>
<dbReference type="GO" id="GO:0000978">
    <property type="term" value="F:RNA polymerase II cis-regulatory region sequence-specific DNA binding"/>
    <property type="evidence" value="ECO:0007669"/>
    <property type="project" value="TreeGrafter"/>
</dbReference>
<evidence type="ECO:0000259" key="7">
    <source>
        <dbReference type="PROSITE" id="PS50157"/>
    </source>
</evidence>
<accession>A0A6J1NFG8</accession>
<sequence length="473" mass="55449">MVCRTCLTDAVEKDMSQLSEELKGDKKSYWDIMMFCLNIQVSPDTKLTTKLCDKCFVKILSFHEFKTLALKNDEHLRQLQTHKDFFDIDHIKCEQLSDGYSDNLLCDIEPLDKLECEIKLEKDIEEVPSSGDELLSVIKKIKYEFVSEDCKENNTPMQRSSRNTPVKASSNSECNVVQQEESQHRKKSRCKKVKIRKKKAEKVPEQREKICEECGKAVIDLASHMKQHLPATERERLKCKVCDKTFFTHGARYKHNKVKHLGIKKHCKECGKDVVNLRSHTLTMHMSDSLSYVCVSCGRRFMSKSILELHMLKHSKILPHVCDYCNKAFRYKINLAKHIRQVHDKEKTHLCQVCSKSFFSKYHLQVHLRTHTKEKPFECPDCGKCFSSTTTRNSHRLIHNDDKNYICKLCDMAFKKPSYLRVHMISHTKEKRYFCSYCDVAFGRSDHRNRHERTAHQRPYIKSETALKQTNIQ</sequence>
<dbReference type="OrthoDB" id="3437960at2759"/>
<keyword evidence="3 5" id="KW-0862">Zinc</keyword>
<feature type="domain" description="C2H2-type" evidence="7">
    <location>
        <begin position="349"/>
        <end position="376"/>
    </location>
</feature>
<dbReference type="PROSITE" id="PS51915">
    <property type="entry name" value="ZAD"/>
    <property type="match status" value="1"/>
</dbReference>
<evidence type="ECO:0000256" key="1">
    <source>
        <dbReference type="ARBA" id="ARBA00022723"/>
    </source>
</evidence>
<evidence type="ECO:0000313" key="10">
    <source>
        <dbReference type="RefSeq" id="XP_023943722.2"/>
    </source>
</evidence>
<dbReference type="InterPro" id="IPR012934">
    <property type="entry name" value="Znf_AD"/>
</dbReference>
<feature type="domain" description="C2H2-type" evidence="7">
    <location>
        <begin position="433"/>
        <end position="456"/>
    </location>
</feature>